<reference evidence="2" key="1">
    <citation type="submission" date="2022-03" db="EMBL/GenBank/DDBJ databases">
        <title>Bacterial whole genome sequence for Hymenobacter sp. DH14.</title>
        <authorList>
            <person name="Le V."/>
        </authorList>
    </citation>
    <scope>NUCLEOTIDE SEQUENCE</scope>
    <source>
        <strain evidence="2">DH14</strain>
    </source>
</reference>
<dbReference type="PROSITE" id="PS51257">
    <property type="entry name" value="PROKAR_LIPOPROTEIN"/>
    <property type="match status" value="1"/>
</dbReference>
<protein>
    <submittedName>
        <fullName evidence="2">Uncharacterized protein</fullName>
    </submittedName>
</protein>
<gene>
    <name evidence="2" type="ORF">MON38_07880</name>
</gene>
<sequence length="164" mass="17959">MKRYASLLPLALLLSCASTDRPATETPAVSMAPPPAPAVQRAFDVPALLGLNADEIARPLISQSVRPDRDRTPRQSETGMTEALYTYWRDTTALEVSYDPASLRVNSYFIKTKSGHTADYATLLKLANVSKYDKRLRIEPIASAVNPQQFTGVKLTPAEPTPVN</sequence>
<name>A0A9X1VFU8_9BACT</name>
<dbReference type="EMBL" id="JALBGC010000002">
    <property type="protein sequence ID" value="MCI1187337.1"/>
    <property type="molecule type" value="Genomic_DNA"/>
</dbReference>
<proteinExistence type="predicted"/>
<evidence type="ECO:0000256" key="1">
    <source>
        <dbReference type="SAM" id="SignalP"/>
    </source>
</evidence>
<dbReference type="Proteomes" id="UP001139193">
    <property type="component" value="Unassembled WGS sequence"/>
</dbReference>
<keyword evidence="1" id="KW-0732">Signal</keyword>
<comment type="caution">
    <text evidence="2">The sequence shown here is derived from an EMBL/GenBank/DDBJ whole genome shotgun (WGS) entry which is preliminary data.</text>
</comment>
<accession>A0A9X1VFU8</accession>
<evidence type="ECO:0000313" key="2">
    <source>
        <dbReference type="EMBL" id="MCI1187337.1"/>
    </source>
</evidence>
<organism evidence="2 3">
    <name type="scientific">Hymenobacter cyanobacteriorum</name>
    <dbReference type="NCBI Taxonomy" id="2926463"/>
    <lineage>
        <taxon>Bacteria</taxon>
        <taxon>Pseudomonadati</taxon>
        <taxon>Bacteroidota</taxon>
        <taxon>Cytophagia</taxon>
        <taxon>Cytophagales</taxon>
        <taxon>Hymenobacteraceae</taxon>
        <taxon>Hymenobacter</taxon>
    </lineage>
</organism>
<keyword evidence="3" id="KW-1185">Reference proteome</keyword>
<feature type="signal peptide" evidence="1">
    <location>
        <begin position="1"/>
        <end position="23"/>
    </location>
</feature>
<evidence type="ECO:0000313" key="3">
    <source>
        <dbReference type="Proteomes" id="UP001139193"/>
    </source>
</evidence>
<dbReference type="AlphaFoldDB" id="A0A9X1VFU8"/>
<feature type="chain" id="PRO_5040924796" evidence="1">
    <location>
        <begin position="24"/>
        <end position="164"/>
    </location>
</feature>
<dbReference type="RefSeq" id="WP_241935612.1">
    <property type="nucleotide sequence ID" value="NZ_JALBGC010000002.1"/>
</dbReference>